<evidence type="ECO:0000313" key="5">
    <source>
        <dbReference type="EMBL" id="KAF2455556.1"/>
    </source>
</evidence>
<keyword evidence="6" id="KW-1185">Reference proteome</keyword>
<dbReference type="PANTHER" id="PTHR30024:SF47">
    <property type="entry name" value="TAURINE-BINDING PERIPLASMIC PROTEIN"/>
    <property type="match status" value="1"/>
</dbReference>
<evidence type="ECO:0000313" key="6">
    <source>
        <dbReference type="Proteomes" id="UP000799766"/>
    </source>
</evidence>
<feature type="domain" description="Ca3427-like PBP 2" evidence="4">
    <location>
        <begin position="98"/>
        <end position="204"/>
    </location>
</feature>
<accession>A0A6A6NUZ9</accession>
<dbReference type="SUPFAM" id="SSF53850">
    <property type="entry name" value="Periplasmic binding protein-like II"/>
    <property type="match status" value="1"/>
</dbReference>
<sequence>MARPLSTLRVGFVPEHFSTPLHFAVRHHGLRASLVPFPSGTGHMVKALRGDEIDVGIGLTEGWVAAAGEEVAAAREKGEKEERGIKLVGTYVETPLCWGISTGATREDVCGVEDLKGKGIGVSRIGSGSYIMGFVLADQQGWLSLPSQISSSEPPPPPFNVKVLSTFQNLRDAVNARAADFFMWEHFTTKRYWDSGEIKRIGEIYTPWSSWKIATTTALLTAPESKRLLEDLFAKLDMGTSEFKEKGGADGGEVVKFIAGEMDYSEEDAREWYKGVRFADKVEGVDEGVIGRTIEILRKAGVVRAEKFGPDDVIAMKRK</sequence>
<dbReference type="AlphaFoldDB" id="A0A6A6NUZ9"/>
<comment type="similarity">
    <text evidence="2">Belongs to the bacterial solute-binding protein SsuA/TauA family.</text>
</comment>
<dbReference type="PANTHER" id="PTHR30024">
    <property type="entry name" value="ALIPHATIC SULFONATES-BINDING PROTEIN-RELATED"/>
    <property type="match status" value="1"/>
</dbReference>
<dbReference type="InterPro" id="IPR054364">
    <property type="entry name" value="Ca3427-like_PBP2"/>
</dbReference>
<dbReference type="GO" id="GO:0042597">
    <property type="term" value="C:periplasmic space"/>
    <property type="evidence" value="ECO:0007669"/>
    <property type="project" value="UniProtKB-SubCell"/>
</dbReference>
<dbReference type="CDD" id="cd13637">
    <property type="entry name" value="PBP2_Ca3427_like"/>
    <property type="match status" value="1"/>
</dbReference>
<comment type="subcellular location">
    <subcellularLocation>
        <location evidence="1">Periplasm</location>
    </subcellularLocation>
</comment>
<dbReference type="OrthoDB" id="1363at2759"/>
<dbReference type="Proteomes" id="UP000799766">
    <property type="component" value="Unassembled WGS sequence"/>
</dbReference>
<keyword evidence="3" id="KW-0732">Signal</keyword>
<evidence type="ECO:0000259" key="4">
    <source>
        <dbReference type="Pfam" id="PF22384"/>
    </source>
</evidence>
<dbReference type="Pfam" id="PF22384">
    <property type="entry name" value="PBP2_Ca3427_like"/>
    <property type="match status" value="1"/>
</dbReference>
<evidence type="ECO:0000256" key="3">
    <source>
        <dbReference type="ARBA" id="ARBA00022729"/>
    </source>
</evidence>
<dbReference type="EMBL" id="MU001686">
    <property type="protein sequence ID" value="KAF2455556.1"/>
    <property type="molecule type" value="Genomic_DNA"/>
</dbReference>
<evidence type="ECO:0000256" key="2">
    <source>
        <dbReference type="ARBA" id="ARBA00010742"/>
    </source>
</evidence>
<organism evidence="5 6">
    <name type="scientific">Lineolata rhizophorae</name>
    <dbReference type="NCBI Taxonomy" id="578093"/>
    <lineage>
        <taxon>Eukaryota</taxon>
        <taxon>Fungi</taxon>
        <taxon>Dikarya</taxon>
        <taxon>Ascomycota</taxon>
        <taxon>Pezizomycotina</taxon>
        <taxon>Dothideomycetes</taxon>
        <taxon>Dothideomycetes incertae sedis</taxon>
        <taxon>Lineolatales</taxon>
        <taxon>Lineolataceae</taxon>
        <taxon>Lineolata</taxon>
    </lineage>
</organism>
<proteinExistence type="inferred from homology"/>
<evidence type="ECO:0000256" key="1">
    <source>
        <dbReference type="ARBA" id="ARBA00004418"/>
    </source>
</evidence>
<name>A0A6A6NUZ9_9PEZI</name>
<dbReference type="Gene3D" id="3.40.190.10">
    <property type="entry name" value="Periplasmic binding protein-like II"/>
    <property type="match status" value="2"/>
</dbReference>
<reference evidence="5" key="1">
    <citation type="journal article" date="2020" name="Stud. Mycol.">
        <title>101 Dothideomycetes genomes: a test case for predicting lifestyles and emergence of pathogens.</title>
        <authorList>
            <person name="Haridas S."/>
            <person name="Albert R."/>
            <person name="Binder M."/>
            <person name="Bloem J."/>
            <person name="Labutti K."/>
            <person name="Salamov A."/>
            <person name="Andreopoulos B."/>
            <person name="Baker S."/>
            <person name="Barry K."/>
            <person name="Bills G."/>
            <person name="Bluhm B."/>
            <person name="Cannon C."/>
            <person name="Castanera R."/>
            <person name="Culley D."/>
            <person name="Daum C."/>
            <person name="Ezra D."/>
            <person name="Gonzalez J."/>
            <person name="Henrissat B."/>
            <person name="Kuo A."/>
            <person name="Liang C."/>
            <person name="Lipzen A."/>
            <person name="Lutzoni F."/>
            <person name="Magnuson J."/>
            <person name="Mondo S."/>
            <person name="Nolan M."/>
            <person name="Ohm R."/>
            <person name="Pangilinan J."/>
            <person name="Park H.-J."/>
            <person name="Ramirez L."/>
            <person name="Alfaro M."/>
            <person name="Sun H."/>
            <person name="Tritt A."/>
            <person name="Yoshinaga Y."/>
            <person name="Zwiers L.-H."/>
            <person name="Turgeon B."/>
            <person name="Goodwin S."/>
            <person name="Spatafora J."/>
            <person name="Crous P."/>
            <person name="Grigoriev I."/>
        </authorList>
    </citation>
    <scope>NUCLEOTIDE SEQUENCE</scope>
    <source>
        <strain evidence="5">ATCC 16933</strain>
    </source>
</reference>
<gene>
    <name evidence="5" type="ORF">BDY21DRAFT_289406</name>
</gene>
<protein>
    <recommendedName>
        <fullName evidence="4">Ca3427-like PBP 2 domain-containing protein</fullName>
    </recommendedName>
</protein>